<dbReference type="Gene3D" id="3.40.50.150">
    <property type="entry name" value="Vaccinia Virus protein VP39"/>
    <property type="match status" value="1"/>
</dbReference>
<dbReference type="InterPro" id="IPR029063">
    <property type="entry name" value="SAM-dependent_MTases_sf"/>
</dbReference>
<evidence type="ECO:0008006" key="2">
    <source>
        <dbReference type="Google" id="ProtNLM"/>
    </source>
</evidence>
<reference evidence="1" key="1">
    <citation type="journal article" date="2020" name="Nature">
        <title>Giant virus diversity and host interactions through global metagenomics.</title>
        <authorList>
            <person name="Schulz F."/>
            <person name="Roux S."/>
            <person name="Paez-Espino D."/>
            <person name="Jungbluth S."/>
            <person name="Walsh D.A."/>
            <person name="Denef V.J."/>
            <person name="McMahon K.D."/>
            <person name="Konstantinidis K.T."/>
            <person name="Eloe-Fadrosh E.A."/>
            <person name="Kyrpides N.C."/>
            <person name="Woyke T."/>
        </authorList>
    </citation>
    <scope>NUCLEOTIDE SEQUENCE</scope>
    <source>
        <strain evidence="1">GVMAG-M-3300013285-6</strain>
    </source>
</reference>
<dbReference type="EMBL" id="MN739168">
    <property type="protein sequence ID" value="QHS92104.1"/>
    <property type="molecule type" value="Genomic_DNA"/>
</dbReference>
<protein>
    <recommendedName>
        <fullName evidence="2">Methyltransferase</fullName>
    </recommendedName>
</protein>
<dbReference type="SUPFAM" id="SSF53335">
    <property type="entry name" value="S-adenosyl-L-methionine-dependent methyltransferases"/>
    <property type="match status" value="1"/>
</dbReference>
<dbReference type="AlphaFoldDB" id="A0A6C0BK96"/>
<name>A0A6C0BK96_9ZZZZ</name>
<sequence length="219" mass="24641">MNVNGELTQLGLAANTDKAYFHNFTPIYERFLFDKRETLQTMIEVGVLEGGSIKMWDTYFTGAKLLLGLDITLEKVKPETQYSDRVKLEVCDPTNTTQLEPMMNKYSIAQGSVDLIIDDASHIVSHQIINLFNMWKYVKSGGMYIIEDVHTSVPTLIGRHAHLATNGGYMDVEIGTDQRIFHLMHGQPAFPGLPLNEIEHIAYFSNVGTLSLTCIITKK</sequence>
<organism evidence="1">
    <name type="scientific">viral metagenome</name>
    <dbReference type="NCBI Taxonomy" id="1070528"/>
    <lineage>
        <taxon>unclassified sequences</taxon>
        <taxon>metagenomes</taxon>
        <taxon>organismal metagenomes</taxon>
    </lineage>
</organism>
<proteinExistence type="predicted"/>
<accession>A0A6C0BK96</accession>
<evidence type="ECO:0000313" key="1">
    <source>
        <dbReference type="EMBL" id="QHS92104.1"/>
    </source>
</evidence>